<organism evidence="2 3">
    <name type="scientific">Scopulibacillus daqui</name>
    <dbReference type="NCBI Taxonomy" id="1469162"/>
    <lineage>
        <taxon>Bacteria</taxon>
        <taxon>Bacillati</taxon>
        <taxon>Bacillota</taxon>
        <taxon>Bacilli</taxon>
        <taxon>Bacillales</taxon>
        <taxon>Sporolactobacillaceae</taxon>
        <taxon>Scopulibacillus</taxon>
    </lineage>
</organism>
<dbReference type="EMBL" id="JAFBER010000003">
    <property type="protein sequence ID" value="MBM7644514.1"/>
    <property type="molecule type" value="Genomic_DNA"/>
</dbReference>
<protein>
    <submittedName>
        <fullName evidence="2">RimJ/RimL family protein N-acetyltransferase</fullName>
    </submittedName>
</protein>
<dbReference type="RefSeq" id="WP_205002483.1">
    <property type="nucleotide sequence ID" value="NZ_JAFBER010000003.1"/>
</dbReference>
<sequence length="164" mass="18921">MPELNTERLKLVTFTVDMMKASLNSIDDLMKIVPYKVDPEWPMDVYKQLFPYKIERFTKYPEENEWEGIIILKKENRIIGDMGFKGGPNQQDEIDLGYSIVPRYQGNGYATEMAKAMISWGLKRPGVKKVTANCLETNDPSIRVLEKAGLKQIGKAKDRWLWSS</sequence>
<evidence type="ECO:0000259" key="1">
    <source>
        <dbReference type="PROSITE" id="PS51186"/>
    </source>
</evidence>
<evidence type="ECO:0000313" key="2">
    <source>
        <dbReference type="EMBL" id="MBM7644514.1"/>
    </source>
</evidence>
<accession>A0ABS2PWT5</accession>
<dbReference type="PANTHER" id="PTHR43792">
    <property type="entry name" value="GNAT FAMILY, PUTATIVE (AFU_ORTHOLOGUE AFUA_3G00765)-RELATED-RELATED"/>
    <property type="match status" value="1"/>
</dbReference>
<proteinExistence type="predicted"/>
<dbReference type="InterPro" id="IPR051531">
    <property type="entry name" value="N-acetyltransferase"/>
</dbReference>
<dbReference type="PROSITE" id="PS51186">
    <property type="entry name" value="GNAT"/>
    <property type="match status" value="1"/>
</dbReference>
<reference evidence="2 3" key="1">
    <citation type="submission" date="2021-01" db="EMBL/GenBank/DDBJ databases">
        <title>Genomic Encyclopedia of Type Strains, Phase IV (KMG-IV): sequencing the most valuable type-strain genomes for metagenomic binning, comparative biology and taxonomic classification.</title>
        <authorList>
            <person name="Goeker M."/>
        </authorList>
    </citation>
    <scope>NUCLEOTIDE SEQUENCE [LARGE SCALE GENOMIC DNA]</scope>
    <source>
        <strain evidence="2 3">DSM 28236</strain>
    </source>
</reference>
<dbReference type="Proteomes" id="UP000808914">
    <property type="component" value="Unassembled WGS sequence"/>
</dbReference>
<dbReference type="Pfam" id="PF13302">
    <property type="entry name" value="Acetyltransf_3"/>
    <property type="match status" value="1"/>
</dbReference>
<name>A0ABS2PWT5_9BACL</name>
<dbReference type="InterPro" id="IPR016181">
    <property type="entry name" value="Acyl_CoA_acyltransferase"/>
</dbReference>
<dbReference type="CDD" id="cd04301">
    <property type="entry name" value="NAT_SF"/>
    <property type="match status" value="1"/>
</dbReference>
<dbReference type="PANTHER" id="PTHR43792:SF13">
    <property type="entry name" value="ACETYLTRANSFERASE"/>
    <property type="match status" value="1"/>
</dbReference>
<dbReference type="SUPFAM" id="SSF55729">
    <property type="entry name" value="Acyl-CoA N-acyltransferases (Nat)"/>
    <property type="match status" value="1"/>
</dbReference>
<dbReference type="Gene3D" id="3.40.630.30">
    <property type="match status" value="1"/>
</dbReference>
<dbReference type="InterPro" id="IPR000182">
    <property type="entry name" value="GNAT_dom"/>
</dbReference>
<gene>
    <name evidence="2" type="ORF">JOD45_000707</name>
</gene>
<keyword evidence="3" id="KW-1185">Reference proteome</keyword>
<comment type="caution">
    <text evidence="2">The sequence shown here is derived from an EMBL/GenBank/DDBJ whole genome shotgun (WGS) entry which is preliminary data.</text>
</comment>
<evidence type="ECO:0000313" key="3">
    <source>
        <dbReference type="Proteomes" id="UP000808914"/>
    </source>
</evidence>
<feature type="domain" description="N-acetyltransferase" evidence="1">
    <location>
        <begin position="30"/>
        <end position="164"/>
    </location>
</feature>